<feature type="domain" description="PAS" evidence="1">
    <location>
        <begin position="270"/>
        <end position="306"/>
    </location>
</feature>
<dbReference type="EMBL" id="BSOS01000027">
    <property type="protein sequence ID" value="GLR66619.1"/>
    <property type="molecule type" value="Genomic_DNA"/>
</dbReference>
<evidence type="ECO:0000259" key="4">
    <source>
        <dbReference type="PROSITE" id="PS50887"/>
    </source>
</evidence>
<dbReference type="Pfam" id="PF08447">
    <property type="entry name" value="PAS_3"/>
    <property type="match status" value="2"/>
</dbReference>
<feature type="domain" description="PAC" evidence="2">
    <location>
        <begin position="97"/>
        <end position="150"/>
    </location>
</feature>
<name>A0ABQ6A363_9PROT</name>
<dbReference type="InterPro" id="IPR000014">
    <property type="entry name" value="PAS"/>
</dbReference>
<evidence type="ECO:0000259" key="1">
    <source>
        <dbReference type="PROSITE" id="PS50112"/>
    </source>
</evidence>
<dbReference type="InterPro" id="IPR043128">
    <property type="entry name" value="Rev_trsase/Diguanyl_cyclase"/>
</dbReference>
<dbReference type="Gene3D" id="3.30.70.270">
    <property type="match status" value="1"/>
</dbReference>
<dbReference type="NCBIfam" id="TIGR00254">
    <property type="entry name" value="GGDEF"/>
    <property type="match status" value="1"/>
</dbReference>
<dbReference type="PANTHER" id="PTHR44757">
    <property type="entry name" value="DIGUANYLATE CYCLASE DGCP"/>
    <property type="match status" value="1"/>
</dbReference>
<dbReference type="InterPro" id="IPR013655">
    <property type="entry name" value="PAS_fold_3"/>
</dbReference>
<dbReference type="SUPFAM" id="SSF55073">
    <property type="entry name" value="Nucleotide cyclase"/>
    <property type="match status" value="1"/>
</dbReference>
<comment type="caution">
    <text evidence="5">The sequence shown here is derived from an EMBL/GenBank/DDBJ whole genome shotgun (WGS) entry which is preliminary data.</text>
</comment>
<accession>A0ABQ6A363</accession>
<dbReference type="InterPro" id="IPR000700">
    <property type="entry name" value="PAS-assoc_C"/>
</dbReference>
<sequence length="812" mass="91598">MTQSDDNSPNRPFFYNKLDDFSDIWLEALQGSVTGIWDRNVVTGEIRYSSSWFSILGFKDMPTSNKIEESYGRVHPDDLDYVKAQIQAHFEQITDTYEVKHRLRHKDGHYVWVLSRGKVINRDGDGRPLRMVGTTTDISALKESEDNYRHMVELHPQIPWVAAPDGSVLDVGPQWFVLTGVRRKEAAPGGWIEAVHPQDQSRIEHAWKHSLGTGDRLDAEYRLRRHDGGYAWIRARAAARRSPEGQIIRWYGTLEDVSDRYAAEEARRSSDALASRVLETTGDAVIVCNRNGKITFFNSKAVALLGQNTAKIGDCIRNLFTEIHGAEIRDALDRAMGAGEAAHFEYFWPLADMWLDVHLYSGVDDVSLFLRNISEQHIIQKELLHAASHDLMTGAINRTTLFTKLHDTLTRQTPENMVALLCLDVDYFKDINDKYGHPVGDSLLKLIVNRLLSHLRRSDLLARSGGDEFLIMLPDVRTSADAIQLAERLNTAMQVAFDVDGISIRASLSIGIAFSNLGSTNSDSLYQQADRALYEAKKQARGAYRVFRQEMQNLLDKTSHLHMDLISALAGDEFFLEFQPIIQLSKRCIVGVEALIRWNHPTRGMISPAEFIPVAEESGLITKLGAWVLRRACEAAHQWPETVKVSVNISPRQFELDDVYRMVSSVLLTSGLPAKRLKLEITESVLLSQNSPNLQTLQDLRDLDITLVLDDFGIGYASLSYLDMFKFDFIKIDKSFVSRISNPEDRHHVFEAVMGMAKALEMPVTAEGIETSAQLKYVQSLGCDFVQGFYFAKPMTSTQLLQFMSSPLPAVI</sequence>
<dbReference type="Pfam" id="PF00563">
    <property type="entry name" value="EAL"/>
    <property type="match status" value="1"/>
</dbReference>
<dbReference type="RefSeq" id="WP_284257321.1">
    <property type="nucleotide sequence ID" value="NZ_BSOS01000027.1"/>
</dbReference>
<dbReference type="Pfam" id="PF13188">
    <property type="entry name" value="PAS_8"/>
    <property type="match status" value="1"/>
</dbReference>
<dbReference type="SMART" id="SM00267">
    <property type="entry name" value="GGDEF"/>
    <property type="match status" value="1"/>
</dbReference>
<dbReference type="NCBIfam" id="TIGR00229">
    <property type="entry name" value="sensory_box"/>
    <property type="match status" value="2"/>
</dbReference>
<proteinExistence type="predicted"/>
<feature type="domain" description="PAC" evidence="2">
    <location>
        <begin position="217"/>
        <end position="269"/>
    </location>
</feature>
<dbReference type="SUPFAM" id="SSF55785">
    <property type="entry name" value="PYP-like sensor domain (PAS domain)"/>
    <property type="match status" value="3"/>
</dbReference>
<dbReference type="CDD" id="cd01948">
    <property type="entry name" value="EAL"/>
    <property type="match status" value="1"/>
</dbReference>
<dbReference type="Proteomes" id="UP001156641">
    <property type="component" value="Unassembled WGS sequence"/>
</dbReference>
<organism evidence="5 6">
    <name type="scientific">Acidocella aquatica</name>
    <dbReference type="NCBI Taxonomy" id="1922313"/>
    <lineage>
        <taxon>Bacteria</taxon>
        <taxon>Pseudomonadati</taxon>
        <taxon>Pseudomonadota</taxon>
        <taxon>Alphaproteobacteria</taxon>
        <taxon>Acetobacterales</taxon>
        <taxon>Acidocellaceae</taxon>
        <taxon>Acidocella</taxon>
    </lineage>
</organism>
<dbReference type="InterPro" id="IPR000160">
    <property type="entry name" value="GGDEF_dom"/>
</dbReference>
<evidence type="ECO:0000313" key="6">
    <source>
        <dbReference type="Proteomes" id="UP001156641"/>
    </source>
</evidence>
<evidence type="ECO:0000259" key="3">
    <source>
        <dbReference type="PROSITE" id="PS50883"/>
    </source>
</evidence>
<dbReference type="PANTHER" id="PTHR44757:SF2">
    <property type="entry name" value="BIOFILM ARCHITECTURE MAINTENANCE PROTEIN MBAA"/>
    <property type="match status" value="1"/>
</dbReference>
<evidence type="ECO:0000313" key="5">
    <source>
        <dbReference type="EMBL" id="GLR66619.1"/>
    </source>
</evidence>
<dbReference type="SMART" id="SM00086">
    <property type="entry name" value="PAC"/>
    <property type="match status" value="2"/>
</dbReference>
<dbReference type="InterPro" id="IPR001633">
    <property type="entry name" value="EAL_dom"/>
</dbReference>
<feature type="domain" description="EAL" evidence="3">
    <location>
        <begin position="558"/>
        <end position="808"/>
    </location>
</feature>
<dbReference type="CDD" id="cd01949">
    <property type="entry name" value="GGDEF"/>
    <property type="match status" value="1"/>
</dbReference>
<dbReference type="SUPFAM" id="SSF141868">
    <property type="entry name" value="EAL domain-like"/>
    <property type="match status" value="1"/>
</dbReference>
<dbReference type="InterPro" id="IPR029787">
    <property type="entry name" value="Nucleotide_cyclase"/>
</dbReference>
<dbReference type="SMART" id="SM00052">
    <property type="entry name" value="EAL"/>
    <property type="match status" value="1"/>
</dbReference>
<reference evidence="6" key="1">
    <citation type="journal article" date="2019" name="Int. J. Syst. Evol. Microbiol.">
        <title>The Global Catalogue of Microorganisms (GCM) 10K type strain sequencing project: providing services to taxonomists for standard genome sequencing and annotation.</title>
        <authorList>
            <consortium name="The Broad Institute Genomics Platform"/>
            <consortium name="The Broad Institute Genome Sequencing Center for Infectious Disease"/>
            <person name="Wu L."/>
            <person name="Ma J."/>
        </authorList>
    </citation>
    <scope>NUCLEOTIDE SEQUENCE [LARGE SCALE GENOMIC DNA]</scope>
    <source>
        <strain evidence="6">NBRC 112502</strain>
    </source>
</reference>
<keyword evidence="6" id="KW-1185">Reference proteome</keyword>
<dbReference type="Gene3D" id="3.30.450.20">
    <property type="entry name" value="PAS domain"/>
    <property type="match status" value="3"/>
</dbReference>
<dbReference type="SMART" id="SM00091">
    <property type="entry name" value="PAS"/>
    <property type="match status" value="3"/>
</dbReference>
<dbReference type="PROSITE" id="PS50887">
    <property type="entry name" value="GGDEF"/>
    <property type="match status" value="1"/>
</dbReference>
<dbReference type="InterPro" id="IPR052155">
    <property type="entry name" value="Biofilm_reg_signaling"/>
</dbReference>
<dbReference type="PROSITE" id="PS50112">
    <property type="entry name" value="PAS"/>
    <property type="match status" value="2"/>
</dbReference>
<dbReference type="PROSITE" id="PS50883">
    <property type="entry name" value="EAL"/>
    <property type="match status" value="1"/>
</dbReference>
<dbReference type="InterPro" id="IPR001610">
    <property type="entry name" value="PAC"/>
</dbReference>
<dbReference type="Gene3D" id="3.20.20.450">
    <property type="entry name" value="EAL domain"/>
    <property type="match status" value="1"/>
</dbReference>
<gene>
    <name evidence="5" type="ORF">GCM10010909_12990</name>
</gene>
<dbReference type="InterPro" id="IPR035965">
    <property type="entry name" value="PAS-like_dom_sf"/>
</dbReference>
<feature type="domain" description="PAS" evidence="1">
    <location>
        <begin position="144"/>
        <end position="214"/>
    </location>
</feature>
<dbReference type="Pfam" id="PF00990">
    <property type="entry name" value="GGDEF"/>
    <property type="match status" value="1"/>
</dbReference>
<feature type="domain" description="GGDEF" evidence="4">
    <location>
        <begin position="416"/>
        <end position="549"/>
    </location>
</feature>
<dbReference type="PROSITE" id="PS50113">
    <property type="entry name" value="PAC"/>
    <property type="match status" value="2"/>
</dbReference>
<evidence type="ECO:0000259" key="2">
    <source>
        <dbReference type="PROSITE" id="PS50113"/>
    </source>
</evidence>
<dbReference type="CDD" id="cd00130">
    <property type="entry name" value="PAS"/>
    <property type="match status" value="3"/>
</dbReference>
<protein>
    <submittedName>
        <fullName evidence="5">Uncharacterized protein</fullName>
    </submittedName>
</protein>
<dbReference type="InterPro" id="IPR035919">
    <property type="entry name" value="EAL_sf"/>
</dbReference>